<dbReference type="Proteomes" id="UP001623349">
    <property type="component" value="Unassembled WGS sequence"/>
</dbReference>
<dbReference type="Pfam" id="PF17889">
    <property type="entry name" value="NLRC4_HD"/>
    <property type="match status" value="1"/>
</dbReference>
<reference evidence="2 3" key="1">
    <citation type="submission" date="2024-08" db="EMBL/GenBank/DDBJ databases">
        <title>The draft genome of Apodemus speciosus.</title>
        <authorList>
            <person name="Nabeshima K."/>
            <person name="Suzuki S."/>
            <person name="Onuma M."/>
        </authorList>
    </citation>
    <scope>NUCLEOTIDE SEQUENCE [LARGE SCALE GENOMIC DNA]</scope>
    <source>
        <strain evidence="2">IB14-021</strain>
    </source>
</reference>
<comment type="caution">
    <text evidence="2">The sequence shown here is derived from an EMBL/GenBank/DDBJ whole genome shotgun (WGS) entry which is preliminary data.</text>
</comment>
<organism evidence="2 3">
    <name type="scientific">Apodemus speciosus</name>
    <name type="common">Large Japanese field mouse</name>
    <dbReference type="NCBI Taxonomy" id="105296"/>
    <lineage>
        <taxon>Eukaryota</taxon>
        <taxon>Metazoa</taxon>
        <taxon>Chordata</taxon>
        <taxon>Craniata</taxon>
        <taxon>Vertebrata</taxon>
        <taxon>Euteleostomi</taxon>
        <taxon>Mammalia</taxon>
        <taxon>Eutheria</taxon>
        <taxon>Euarchontoglires</taxon>
        <taxon>Glires</taxon>
        <taxon>Rodentia</taxon>
        <taxon>Myomorpha</taxon>
        <taxon>Muroidea</taxon>
        <taxon>Muridae</taxon>
        <taxon>Murinae</taxon>
        <taxon>Apodemus</taxon>
    </lineage>
</organism>
<dbReference type="EMBL" id="BAAFST010000013">
    <property type="protein sequence ID" value="GAB1298495.1"/>
    <property type="molecule type" value="Genomic_DNA"/>
</dbReference>
<name>A0ABQ0FH28_APOSI</name>
<dbReference type="PANTHER" id="PTHR46914">
    <property type="entry name" value="BACULOVIRAL IAP REPEAT-CONTAINING PROTEIN 1"/>
    <property type="match status" value="1"/>
</dbReference>
<feature type="domain" description="NLRC4 helical" evidence="1">
    <location>
        <begin position="13"/>
        <end position="119"/>
    </location>
</feature>
<accession>A0ABQ0FH28</accession>
<dbReference type="InterPro" id="IPR040535">
    <property type="entry name" value="NLRC4_HD"/>
</dbReference>
<gene>
    <name evidence="2" type="ORF">APTSU1_001373100</name>
</gene>
<dbReference type="InterPro" id="IPR032675">
    <property type="entry name" value="LRR_dom_sf"/>
</dbReference>
<dbReference type="InterPro" id="IPR028789">
    <property type="entry name" value="Naip"/>
</dbReference>
<evidence type="ECO:0000259" key="1">
    <source>
        <dbReference type="Pfam" id="PF17889"/>
    </source>
</evidence>
<dbReference type="PANTHER" id="PTHR46914:SF1">
    <property type="entry name" value="BACULOVIRAL IAP REPEAT-CONTAINING PROTEIN 1"/>
    <property type="match status" value="1"/>
</dbReference>
<dbReference type="SUPFAM" id="SSF52047">
    <property type="entry name" value="RNI-like"/>
    <property type="match status" value="1"/>
</dbReference>
<keyword evidence="3" id="KW-1185">Reference proteome</keyword>
<evidence type="ECO:0000313" key="3">
    <source>
        <dbReference type="Proteomes" id="UP001623349"/>
    </source>
</evidence>
<proteinExistence type="predicted"/>
<protein>
    <submittedName>
        <fullName evidence="2">Baculoviral IAP repeat-containing protein 1f</fullName>
    </submittedName>
</protein>
<sequence length="625" mass="71641">MRLTELLGSDRQEDQDLGLYYLRQINSPLKAINSYNIFLKYVSSQSSSKAGPTIVSHLLQLVDEKESLENMSENEDYMKLHPETSLWLQFVRGLWLQSPESFSSFISEHLLIIALNIAHESNTVAACSPFILQFLRGRTLTLRVLNLQYFRDHPESLLLLRSLKPPAIDEEYTSAFEHINEWKKNFDEEEEIIKNYLNIWPRDLPDISEGYWKLSPKPCEIPRLEVGVKNMGPSDQALLQFLMEVFSASQNIEFHLFNSSGFLESIRPALELKKTSVTRCSMSRMELSTAEQELLLTLPALQKLEISETNQLPDQLFPNLDKFLGLKELSVRLDDIPDVLSVLPGEFPSLHHMEKFSIQTSTESDLSKLVKFIQNSPNLHVFHLKCDFLSNCDSLMAVLASCKKLIEMEFTGRCFEAMPFVNILPNFVSLKILNLKGQQFPDKETSEKLAQALGSLRNLEELHLPTGDGIHQVAKLIIQQCLQLCRARVLAFHHILDDDSVIELARVSSRGGFQKLENLDLSMNHKITEEGYRNFFQALDNLPNLQELNICRHISECIPVQATTVKALGQCMSRLPSLTRLHMLSWLLDEEDMKVINDVNERHPQSRRLTISWKWIVPLSPDVLK</sequence>
<evidence type="ECO:0000313" key="2">
    <source>
        <dbReference type="EMBL" id="GAB1298495.1"/>
    </source>
</evidence>
<dbReference type="Gene3D" id="3.80.10.10">
    <property type="entry name" value="Ribonuclease Inhibitor"/>
    <property type="match status" value="1"/>
</dbReference>